<accession>A0AA40F4Y0</accession>
<proteinExistence type="predicted"/>
<gene>
    <name evidence="1" type="ORF">B0T18DRAFT_59953</name>
</gene>
<sequence length="90" mass="9815">MSSFALFFTTSPCWAYRPSLATHRTLRRVSLAGIYGRERTDWLFSMEHLRTWAHTPPCAGILDSGPRGGLGLKVMAWLGGIGTGWFGGGG</sequence>
<protein>
    <submittedName>
        <fullName evidence="1">Uncharacterized protein</fullName>
    </submittedName>
</protein>
<dbReference type="Proteomes" id="UP001172155">
    <property type="component" value="Unassembled WGS sequence"/>
</dbReference>
<name>A0AA40F4Y0_9PEZI</name>
<keyword evidence="2" id="KW-1185">Reference proteome</keyword>
<dbReference type="AlphaFoldDB" id="A0AA40F4Y0"/>
<reference evidence="1" key="1">
    <citation type="submission" date="2023-06" db="EMBL/GenBank/DDBJ databases">
        <title>Genome-scale phylogeny and comparative genomics of the fungal order Sordariales.</title>
        <authorList>
            <consortium name="Lawrence Berkeley National Laboratory"/>
            <person name="Hensen N."/>
            <person name="Bonometti L."/>
            <person name="Westerberg I."/>
            <person name="Brannstrom I.O."/>
            <person name="Guillou S."/>
            <person name="Cros-Aarteil S."/>
            <person name="Calhoun S."/>
            <person name="Haridas S."/>
            <person name="Kuo A."/>
            <person name="Mondo S."/>
            <person name="Pangilinan J."/>
            <person name="Riley R."/>
            <person name="LaButti K."/>
            <person name="Andreopoulos B."/>
            <person name="Lipzen A."/>
            <person name="Chen C."/>
            <person name="Yanf M."/>
            <person name="Daum C."/>
            <person name="Ng V."/>
            <person name="Clum A."/>
            <person name="Steindorff A."/>
            <person name="Ohm R."/>
            <person name="Martin F."/>
            <person name="Silar P."/>
            <person name="Natvig D."/>
            <person name="Lalanne C."/>
            <person name="Gautier V."/>
            <person name="Ament-velasquez S.L."/>
            <person name="Kruys A."/>
            <person name="Hutchinson M.I."/>
            <person name="Powell A.J."/>
            <person name="Barry K."/>
            <person name="Miller A.N."/>
            <person name="Grigoriev I.V."/>
            <person name="Debuchy R."/>
            <person name="Gladieux P."/>
            <person name="Thoren M.H."/>
            <person name="Johannesson H."/>
        </authorList>
    </citation>
    <scope>NUCLEOTIDE SEQUENCE</scope>
    <source>
        <strain evidence="1">SMH3187-1</strain>
    </source>
</reference>
<evidence type="ECO:0000313" key="2">
    <source>
        <dbReference type="Proteomes" id="UP001172155"/>
    </source>
</evidence>
<comment type="caution">
    <text evidence="1">The sequence shown here is derived from an EMBL/GenBank/DDBJ whole genome shotgun (WGS) entry which is preliminary data.</text>
</comment>
<dbReference type="EMBL" id="JAUKUD010000002">
    <property type="protein sequence ID" value="KAK0750981.1"/>
    <property type="molecule type" value="Genomic_DNA"/>
</dbReference>
<evidence type="ECO:0000313" key="1">
    <source>
        <dbReference type="EMBL" id="KAK0750981.1"/>
    </source>
</evidence>
<organism evidence="1 2">
    <name type="scientific">Schizothecium vesticola</name>
    <dbReference type="NCBI Taxonomy" id="314040"/>
    <lineage>
        <taxon>Eukaryota</taxon>
        <taxon>Fungi</taxon>
        <taxon>Dikarya</taxon>
        <taxon>Ascomycota</taxon>
        <taxon>Pezizomycotina</taxon>
        <taxon>Sordariomycetes</taxon>
        <taxon>Sordariomycetidae</taxon>
        <taxon>Sordariales</taxon>
        <taxon>Schizotheciaceae</taxon>
        <taxon>Schizothecium</taxon>
    </lineage>
</organism>